<dbReference type="Proteomes" id="UP000251296">
    <property type="component" value="Segment"/>
</dbReference>
<evidence type="ECO:0000313" key="2">
    <source>
        <dbReference type="Proteomes" id="UP000251296"/>
    </source>
</evidence>
<evidence type="ECO:0000313" key="1">
    <source>
        <dbReference type="EMBL" id="AWY06025.2"/>
    </source>
</evidence>
<dbReference type="EMBL" id="MH271312">
    <property type="protein sequence ID" value="AWY06025.2"/>
    <property type="molecule type" value="Genomic_DNA"/>
</dbReference>
<accession>A0A2Z4Q813</accession>
<dbReference type="KEGG" id="vg:54993436"/>
<organism evidence="1 2">
    <name type="scientific">Microbacterium phage RobsFeet</name>
    <dbReference type="NCBI Taxonomy" id="2201442"/>
    <lineage>
        <taxon>Viruses</taxon>
        <taxon>Duplodnaviria</taxon>
        <taxon>Heunggongvirae</taxon>
        <taxon>Uroviricota</taxon>
        <taxon>Caudoviricetes</taxon>
        <taxon>Hodgkinviridae</taxon>
        <taxon>Metamorphoovirus</taxon>
        <taxon>Metamorphoovirus robsfeet</taxon>
    </lineage>
</organism>
<protein>
    <recommendedName>
        <fullName evidence="3">DUF1360 domain-containing protein</fullName>
    </recommendedName>
</protein>
<sequence>MDNPVSKIATWGLLALATARLTRFITSDFLGEWMIVAPLKKWAVRDVIAPATSSDEHKRAIEQSKRLALEEDSITERDAILDYGMQGPYPSKRARLVKGLDCPFCVGFWIGGVILLGEATIGRSPLRPLWRFGIAMLGLNYLVGHISSRIDG</sequence>
<reference evidence="1 2" key="1">
    <citation type="submission" date="2018-04" db="EMBL/GenBank/DDBJ databases">
        <authorList>
            <person name="Harrington T."/>
            <person name="Washburn E."/>
            <person name="Bricker J."/>
            <person name="McKinney A."/>
            <person name="Betsko A.J."/>
            <person name="Garlena R.A."/>
            <person name="Russell D.A."/>
            <person name="Pope W.A."/>
            <person name="Jacobs-Sera D."/>
            <person name="Hatfull G.F."/>
        </authorList>
    </citation>
    <scope>NUCLEOTIDE SEQUENCE [LARGE SCALE GENOMIC DNA]</scope>
</reference>
<gene>
    <name evidence="1" type="primary">18</name>
    <name evidence="1" type="ORF">SEA_ROBSFEET_18</name>
</gene>
<dbReference type="GeneID" id="54993436"/>
<proteinExistence type="predicted"/>
<keyword evidence="2" id="KW-1185">Reference proteome</keyword>
<dbReference type="RefSeq" id="YP_009802880.1">
    <property type="nucleotide sequence ID" value="NC_047989.1"/>
</dbReference>
<evidence type="ECO:0008006" key="3">
    <source>
        <dbReference type="Google" id="ProtNLM"/>
    </source>
</evidence>
<name>A0A2Z4Q813_9CAUD</name>